<dbReference type="EMBL" id="WRXN01000014">
    <property type="protein sequence ID" value="MVT11558.1"/>
    <property type="molecule type" value="Genomic_DNA"/>
</dbReference>
<evidence type="ECO:0000313" key="2">
    <source>
        <dbReference type="EMBL" id="MVT11558.1"/>
    </source>
</evidence>
<evidence type="ECO:0000256" key="1">
    <source>
        <dbReference type="SAM" id="SignalP"/>
    </source>
</evidence>
<keyword evidence="1" id="KW-0732">Signal</keyword>
<dbReference type="Proteomes" id="UP000461730">
    <property type="component" value="Unassembled WGS sequence"/>
</dbReference>
<organism evidence="2 3">
    <name type="scientific">Chitinophaga tropicalis</name>
    <dbReference type="NCBI Taxonomy" id="2683588"/>
    <lineage>
        <taxon>Bacteria</taxon>
        <taxon>Pseudomonadati</taxon>
        <taxon>Bacteroidota</taxon>
        <taxon>Chitinophagia</taxon>
        <taxon>Chitinophagales</taxon>
        <taxon>Chitinophagaceae</taxon>
        <taxon>Chitinophaga</taxon>
    </lineage>
</organism>
<name>A0A7K1UBA0_9BACT</name>
<feature type="signal peptide" evidence="1">
    <location>
        <begin position="1"/>
        <end position="19"/>
    </location>
</feature>
<feature type="chain" id="PRO_5029454309" evidence="1">
    <location>
        <begin position="20"/>
        <end position="162"/>
    </location>
</feature>
<reference evidence="2 3" key="1">
    <citation type="submission" date="2019-12" db="EMBL/GenBank/DDBJ databases">
        <title>Chitinophaga sp. strain ysch24 (GDMCC 1.1355), whole genome shotgun sequence.</title>
        <authorList>
            <person name="Zhang X."/>
        </authorList>
    </citation>
    <scope>NUCLEOTIDE SEQUENCE [LARGE SCALE GENOMIC DNA]</scope>
    <source>
        <strain evidence="3">ysch24</strain>
    </source>
</reference>
<keyword evidence="3" id="KW-1185">Reference proteome</keyword>
<comment type="caution">
    <text evidence="2">The sequence shown here is derived from an EMBL/GenBank/DDBJ whole genome shotgun (WGS) entry which is preliminary data.</text>
</comment>
<proteinExistence type="predicted"/>
<dbReference type="RefSeq" id="WP_157308981.1">
    <property type="nucleotide sequence ID" value="NZ_WRXN01000014.1"/>
</dbReference>
<dbReference type="AlphaFoldDB" id="A0A7K1UBA0"/>
<protein>
    <submittedName>
        <fullName evidence="2">Uncharacterized protein</fullName>
    </submittedName>
</protein>
<evidence type="ECO:0000313" key="3">
    <source>
        <dbReference type="Proteomes" id="UP000461730"/>
    </source>
</evidence>
<accession>A0A7K1UBA0</accession>
<sequence>MRNILLLIFFYSSLFSANAAVFSEDSTEITRFQRSFIKNFYLPTAEAYTCKPSVISIAVCFKEKKIEKILYSENCSAALIEVLEKEHTVYQQTNWGKIFPAIKEEKEYVIVLPIVYYFDKTCGTTTPMNVFAELSKGLIIPGLKDEVYMLSPIEFTIRKPVS</sequence>
<gene>
    <name evidence="2" type="ORF">GO493_25070</name>
</gene>